<protein>
    <submittedName>
        <fullName evidence="2">Uncharacterized protein</fullName>
    </submittedName>
</protein>
<keyword evidence="1" id="KW-0472">Membrane</keyword>
<evidence type="ECO:0000313" key="3">
    <source>
        <dbReference type="Proteomes" id="UP000648187"/>
    </source>
</evidence>
<name>A0A835L2Z4_SPOEX</name>
<evidence type="ECO:0000313" key="2">
    <source>
        <dbReference type="EMBL" id="KAF9411115.1"/>
    </source>
</evidence>
<accession>A0A835L2Z4</accession>
<reference evidence="2" key="1">
    <citation type="submission" date="2020-08" db="EMBL/GenBank/DDBJ databases">
        <title>Spodoptera exigua strain:BAW_Kor-Di-RS1 Genome sequencing and assembly.</title>
        <authorList>
            <person name="Kim J."/>
            <person name="Nam H.Y."/>
            <person name="Kwon M."/>
            <person name="Choi J.H."/>
            <person name="Cho S.R."/>
            <person name="Kim G.-H."/>
        </authorList>
    </citation>
    <scope>NUCLEOTIDE SEQUENCE</scope>
    <source>
        <strain evidence="2">BAW_Kor-Di-RS1</strain>
        <tissue evidence="2">Whole-body</tissue>
    </source>
</reference>
<evidence type="ECO:0000256" key="1">
    <source>
        <dbReference type="SAM" id="Phobius"/>
    </source>
</evidence>
<dbReference type="EMBL" id="JACKWZ010000234">
    <property type="protein sequence ID" value="KAF9411115.1"/>
    <property type="molecule type" value="Genomic_DNA"/>
</dbReference>
<keyword evidence="1" id="KW-0812">Transmembrane</keyword>
<dbReference type="Proteomes" id="UP000648187">
    <property type="component" value="Unassembled WGS sequence"/>
</dbReference>
<comment type="caution">
    <text evidence="2">The sequence shown here is derived from an EMBL/GenBank/DDBJ whole genome shotgun (WGS) entry which is preliminary data.</text>
</comment>
<dbReference type="AlphaFoldDB" id="A0A835L2Z4"/>
<feature type="transmembrane region" description="Helical" evidence="1">
    <location>
        <begin position="127"/>
        <end position="145"/>
    </location>
</feature>
<gene>
    <name evidence="2" type="ORF">HW555_009977</name>
</gene>
<sequence>MKSVVFCVVMENQVTKLLLEEEEDDDLLLYYYYKYKTERRLPIKDLYLTRGQEGSFSLLVKKHLMFDDNIFRKYFRLNKTQFDYVLNLLKKSMQEKGRISVKEKLALTLSFVRSICMFYCWGGISNFFFYTGGALLFLFYTGAGLPF</sequence>
<keyword evidence="3" id="KW-1185">Reference proteome</keyword>
<keyword evidence="1" id="KW-1133">Transmembrane helix</keyword>
<organism evidence="2 3">
    <name type="scientific">Spodoptera exigua</name>
    <name type="common">Beet armyworm</name>
    <name type="synonym">Noctua fulgens</name>
    <dbReference type="NCBI Taxonomy" id="7107"/>
    <lineage>
        <taxon>Eukaryota</taxon>
        <taxon>Metazoa</taxon>
        <taxon>Ecdysozoa</taxon>
        <taxon>Arthropoda</taxon>
        <taxon>Hexapoda</taxon>
        <taxon>Insecta</taxon>
        <taxon>Pterygota</taxon>
        <taxon>Neoptera</taxon>
        <taxon>Endopterygota</taxon>
        <taxon>Lepidoptera</taxon>
        <taxon>Glossata</taxon>
        <taxon>Ditrysia</taxon>
        <taxon>Noctuoidea</taxon>
        <taxon>Noctuidae</taxon>
        <taxon>Amphipyrinae</taxon>
        <taxon>Spodoptera</taxon>
    </lineage>
</organism>
<proteinExistence type="predicted"/>